<proteinExistence type="predicted"/>
<evidence type="ECO:0000313" key="1">
    <source>
        <dbReference type="EMBL" id="KAF3522471.1"/>
    </source>
</evidence>
<evidence type="ECO:0000313" key="2">
    <source>
        <dbReference type="Proteomes" id="UP000712600"/>
    </source>
</evidence>
<organism evidence="1 2">
    <name type="scientific">Brassica cretica</name>
    <name type="common">Mustard</name>
    <dbReference type="NCBI Taxonomy" id="69181"/>
    <lineage>
        <taxon>Eukaryota</taxon>
        <taxon>Viridiplantae</taxon>
        <taxon>Streptophyta</taxon>
        <taxon>Embryophyta</taxon>
        <taxon>Tracheophyta</taxon>
        <taxon>Spermatophyta</taxon>
        <taxon>Magnoliopsida</taxon>
        <taxon>eudicotyledons</taxon>
        <taxon>Gunneridae</taxon>
        <taxon>Pentapetalae</taxon>
        <taxon>rosids</taxon>
        <taxon>malvids</taxon>
        <taxon>Brassicales</taxon>
        <taxon>Brassicaceae</taxon>
        <taxon>Brassiceae</taxon>
        <taxon>Brassica</taxon>
    </lineage>
</organism>
<accession>A0A8S9PSB0</accession>
<reference evidence="1" key="1">
    <citation type="submission" date="2019-12" db="EMBL/GenBank/DDBJ databases">
        <title>Genome sequencing and annotation of Brassica cretica.</title>
        <authorList>
            <person name="Studholme D.J."/>
            <person name="Sarris P."/>
        </authorList>
    </citation>
    <scope>NUCLEOTIDE SEQUENCE</scope>
    <source>
        <strain evidence="1">PFS-109/04</strain>
        <tissue evidence="1">Leaf</tissue>
    </source>
</reference>
<name>A0A8S9PSB0_BRACR</name>
<dbReference type="AlphaFoldDB" id="A0A8S9PSB0"/>
<gene>
    <name evidence="1" type="ORF">F2Q69_00047584</name>
</gene>
<comment type="caution">
    <text evidence="1">The sequence shown here is derived from an EMBL/GenBank/DDBJ whole genome shotgun (WGS) entry which is preliminary data.</text>
</comment>
<dbReference type="EMBL" id="QGKX02001347">
    <property type="protein sequence ID" value="KAF3522471.1"/>
    <property type="molecule type" value="Genomic_DNA"/>
</dbReference>
<sequence length="182" mass="20808">MHSGHNPNLQRMQQSLWKLIRLLWGDLKEEKRKGASVIILPRVMADQLGLKMEHSKESFTFVDCSQRSSEGIVRDLEVQIACHCGAEYEAEYSTSIETHTPTSIDSTNQKSIDNQLKESIDSSPVDWENDYYNPTLAVHTAKPSARATPHTESMMRIIRRNELHSIEEFVLRKIDSSTIPLE</sequence>
<dbReference type="Proteomes" id="UP000712600">
    <property type="component" value="Unassembled WGS sequence"/>
</dbReference>
<protein>
    <submittedName>
        <fullName evidence="1">Uncharacterized protein</fullName>
    </submittedName>
</protein>